<dbReference type="AlphaFoldDB" id="A0A0R3MHB3"/>
<dbReference type="EMBL" id="LLYA01000184">
    <property type="protein sequence ID" value="KRR19656.1"/>
    <property type="molecule type" value="Genomic_DNA"/>
</dbReference>
<evidence type="ECO:0000313" key="3">
    <source>
        <dbReference type="Proteomes" id="UP000052023"/>
    </source>
</evidence>
<gene>
    <name evidence="2" type="ORF">CQ13_33400</name>
</gene>
<feature type="compositionally biased region" description="Basic residues" evidence="1">
    <location>
        <begin position="1"/>
        <end position="11"/>
    </location>
</feature>
<dbReference type="Proteomes" id="UP000052023">
    <property type="component" value="Unassembled WGS sequence"/>
</dbReference>
<protein>
    <submittedName>
        <fullName evidence="2">Uncharacterized protein</fullName>
    </submittedName>
</protein>
<feature type="region of interest" description="Disordered" evidence="1">
    <location>
        <begin position="1"/>
        <end position="24"/>
    </location>
</feature>
<keyword evidence="3" id="KW-1185">Reference proteome</keyword>
<organism evidence="2 3">
    <name type="scientific">Bradyrhizobium retamae</name>
    <dbReference type="NCBI Taxonomy" id="1300035"/>
    <lineage>
        <taxon>Bacteria</taxon>
        <taxon>Pseudomonadati</taxon>
        <taxon>Pseudomonadota</taxon>
        <taxon>Alphaproteobacteria</taxon>
        <taxon>Hyphomicrobiales</taxon>
        <taxon>Nitrobacteraceae</taxon>
        <taxon>Bradyrhizobium</taxon>
    </lineage>
</organism>
<name>A0A0R3MHB3_9BRAD</name>
<proteinExistence type="predicted"/>
<evidence type="ECO:0000313" key="2">
    <source>
        <dbReference type="EMBL" id="KRR19656.1"/>
    </source>
</evidence>
<comment type="caution">
    <text evidence="2">The sequence shown here is derived from an EMBL/GenBank/DDBJ whole genome shotgun (WGS) entry which is preliminary data.</text>
</comment>
<reference evidence="2 3" key="1">
    <citation type="submission" date="2014-03" db="EMBL/GenBank/DDBJ databases">
        <title>Bradyrhizobium valentinum sp. nov., isolated from effective nodules of Lupinus mariae-josephae, a lupine endemic of basic-lime soils in Eastern Spain.</title>
        <authorList>
            <person name="Duran D."/>
            <person name="Rey L."/>
            <person name="Navarro A."/>
            <person name="Busquets A."/>
            <person name="Imperial J."/>
            <person name="Ruiz-Argueso T."/>
        </authorList>
    </citation>
    <scope>NUCLEOTIDE SEQUENCE [LARGE SCALE GENOMIC DNA]</scope>
    <source>
        <strain evidence="2 3">Ro19</strain>
    </source>
</reference>
<accession>A0A0R3MHB3</accession>
<evidence type="ECO:0000256" key="1">
    <source>
        <dbReference type="SAM" id="MobiDB-lite"/>
    </source>
</evidence>
<sequence length="219" mass="24269">MRRSSQLHQPKRVTASQMRTPPESIPKCLPIGDEVVEVKRLVVRPLSFRQSSNQRPCGVQDKDAAIIFVPLSGHAGWLKASAQPSCELSCLGAVRSPDGVVVIGNPPFRLAAINEQQRPMRTAATDTAIVHWHEQEVGGIVTILVVDDPPQDFLPGVLVLGQAQQMSLRGPQKPRPGGQIRIVPLQLPLKQCVIRRDMLVTQQFRGTEHQRRLQRDARS</sequence>